<dbReference type="Gene3D" id="3.30.70.270">
    <property type="match status" value="1"/>
</dbReference>
<dbReference type="CDD" id="cd12914">
    <property type="entry name" value="PDC1_DGC_like"/>
    <property type="match status" value="1"/>
</dbReference>
<evidence type="ECO:0000256" key="2">
    <source>
        <dbReference type="ARBA" id="ARBA00034247"/>
    </source>
</evidence>
<feature type="transmembrane region" description="Helical" evidence="4">
    <location>
        <begin position="278"/>
        <end position="297"/>
    </location>
</feature>
<dbReference type="PANTHER" id="PTHR45138">
    <property type="entry name" value="REGULATORY COMPONENTS OF SENSORY TRANSDUCTION SYSTEM"/>
    <property type="match status" value="1"/>
</dbReference>
<keyword evidence="3" id="KW-0175">Coiled coil</keyword>
<evidence type="ECO:0000256" key="1">
    <source>
        <dbReference type="ARBA" id="ARBA00012528"/>
    </source>
</evidence>
<evidence type="ECO:0000256" key="4">
    <source>
        <dbReference type="SAM" id="Phobius"/>
    </source>
</evidence>
<dbReference type="GO" id="GO:1902201">
    <property type="term" value="P:negative regulation of bacterial-type flagellum-dependent cell motility"/>
    <property type="evidence" value="ECO:0007669"/>
    <property type="project" value="TreeGrafter"/>
</dbReference>
<evidence type="ECO:0000259" key="5">
    <source>
        <dbReference type="PROSITE" id="PS50887"/>
    </source>
</evidence>
<dbReference type="InterPro" id="IPR000160">
    <property type="entry name" value="GGDEF_dom"/>
</dbReference>
<evidence type="ECO:0000313" key="6">
    <source>
        <dbReference type="EMBL" id="MYM89932.1"/>
    </source>
</evidence>
<dbReference type="GO" id="GO:0005886">
    <property type="term" value="C:plasma membrane"/>
    <property type="evidence" value="ECO:0007669"/>
    <property type="project" value="TreeGrafter"/>
</dbReference>
<keyword evidence="4" id="KW-0812">Transmembrane</keyword>
<dbReference type="GO" id="GO:0052621">
    <property type="term" value="F:diguanylate cyclase activity"/>
    <property type="evidence" value="ECO:0007669"/>
    <property type="project" value="UniProtKB-EC"/>
</dbReference>
<dbReference type="Proteomes" id="UP000470302">
    <property type="component" value="Unassembled WGS sequence"/>
</dbReference>
<dbReference type="NCBIfam" id="TIGR00254">
    <property type="entry name" value="GGDEF"/>
    <property type="match status" value="1"/>
</dbReference>
<dbReference type="InterPro" id="IPR043128">
    <property type="entry name" value="Rev_trsase/Diguanyl_cyclase"/>
</dbReference>
<protein>
    <recommendedName>
        <fullName evidence="1">diguanylate cyclase</fullName>
        <ecNumber evidence="1">2.7.7.65</ecNumber>
    </recommendedName>
</protein>
<accession>A0A845G8Y4</accession>
<dbReference type="InterPro" id="IPR050469">
    <property type="entry name" value="Diguanylate_Cyclase"/>
</dbReference>
<sequence>MFLAIFLVVLVCVSLIGVQVWLSVRARTIQLKESEMAAANLAEAVAQHAYDTIKEADTVLVGLVERIENQDMEERELGRIHDLLVRSVAELPQLHGLFIYGDDGRWLVNSQPVLLRGQNNADREYFIHHRDHANRGIHIGPPVRSKSTGDWIVTVSRRFNRPDGGFGGVVLAAIAMEYFQRYFERFSIGQEGAIQLALDDGILLVRRPFNEKSLGRDISKLPLFSYYLPRAAAGTVTFASAQDGVTRINSYRRLEHYPLVVSAALSRDEALAQWRDDVYLDSGAILVLVLVIGLLGARLVRQIRWRIQAEDELVEARNGLETLNHALERLAMQDGLTGLSNRRHFDTALQNEFSRAMRSGSPLALVMLDVDCFKQYNDLYGHAAGDECLKAIGRVVAASKHRPGDVAARYGGEELAVLLPGTDVAGAVAVARKILAAIEALQLQHPDNPTGHVTVSAGVEAFAPVRFESEPVDLIEAADQALYRAKSQGRNRVASNIVGPVWEPPELKASASAS</sequence>
<keyword evidence="4" id="KW-0472">Membrane</keyword>
<dbReference type="RefSeq" id="WP_161098786.1">
    <property type="nucleotide sequence ID" value="NZ_WWCW01000094.1"/>
</dbReference>
<keyword evidence="4" id="KW-1133">Transmembrane helix</keyword>
<gene>
    <name evidence="6" type="ORF">GTP91_22510</name>
</gene>
<dbReference type="EMBL" id="WWCW01000094">
    <property type="protein sequence ID" value="MYM89932.1"/>
    <property type="molecule type" value="Genomic_DNA"/>
</dbReference>
<dbReference type="InterPro" id="IPR054327">
    <property type="entry name" value="His-kinase-like_sensor"/>
</dbReference>
<dbReference type="InterPro" id="IPR029151">
    <property type="entry name" value="Sensor-like_sf"/>
</dbReference>
<dbReference type="CDD" id="cd12915">
    <property type="entry name" value="PDC2_DGC_like"/>
    <property type="match status" value="1"/>
</dbReference>
<dbReference type="Pfam" id="PF22588">
    <property type="entry name" value="dCache_1_like"/>
    <property type="match status" value="1"/>
</dbReference>
<dbReference type="Gene3D" id="3.30.450.20">
    <property type="entry name" value="PAS domain"/>
    <property type="match status" value="2"/>
</dbReference>
<dbReference type="PANTHER" id="PTHR45138:SF9">
    <property type="entry name" value="DIGUANYLATE CYCLASE DGCM-RELATED"/>
    <property type="match status" value="1"/>
</dbReference>
<comment type="catalytic activity">
    <reaction evidence="2">
        <text>2 GTP = 3',3'-c-di-GMP + 2 diphosphate</text>
        <dbReference type="Rhea" id="RHEA:24898"/>
        <dbReference type="ChEBI" id="CHEBI:33019"/>
        <dbReference type="ChEBI" id="CHEBI:37565"/>
        <dbReference type="ChEBI" id="CHEBI:58805"/>
        <dbReference type="EC" id="2.7.7.65"/>
    </reaction>
</comment>
<comment type="caution">
    <text evidence="6">The sequence shown here is derived from an EMBL/GenBank/DDBJ whole genome shotgun (WGS) entry which is preliminary data.</text>
</comment>
<dbReference type="AlphaFoldDB" id="A0A845G8Y4"/>
<dbReference type="SUPFAM" id="SSF55073">
    <property type="entry name" value="Nucleotide cyclase"/>
    <property type="match status" value="1"/>
</dbReference>
<dbReference type="GO" id="GO:0043709">
    <property type="term" value="P:cell adhesion involved in single-species biofilm formation"/>
    <property type="evidence" value="ECO:0007669"/>
    <property type="project" value="TreeGrafter"/>
</dbReference>
<proteinExistence type="predicted"/>
<dbReference type="PROSITE" id="PS50887">
    <property type="entry name" value="GGDEF"/>
    <property type="match status" value="1"/>
</dbReference>
<dbReference type="Pfam" id="PF00990">
    <property type="entry name" value="GGDEF"/>
    <property type="match status" value="1"/>
</dbReference>
<feature type="coiled-coil region" evidence="3">
    <location>
        <begin position="306"/>
        <end position="333"/>
    </location>
</feature>
<dbReference type="CDD" id="cd01949">
    <property type="entry name" value="GGDEF"/>
    <property type="match status" value="1"/>
</dbReference>
<dbReference type="InterPro" id="IPR029787">
    <property type="entry name" value="Nucleotide_cyclase"/>
</dbReference>
<dbReference type="SMART" id="SM00267">
    <property type="entry name" value="GGDEF"/>
    <property type="match status" value="1"/>
</dbReference>
<evidence type="ECO:0000256" key="3">
    <source>
        <dbReference type="SAM" id="Coils"/>
    </source>
</evidence>
<feature type="domain" description="GGDEF" evidence="5">
    <location>
        <begin position="361"/>
        <end position="498"/>
    </location>
</feature>
<evidence type="ECO:0000313" key="7">
    <source>
        <dbReference type="Proteomes" id="UP000470302"/>
    </source>
</evidence>
<name>A0A845G8Y4_9BURK</name>
<dbReference type="FunFam" id="3.30.70.270:FF:000001">
    <property type="entry name" value="Diguanylate cyclase domain protein"/>
    <property type="match status" value="1"/>
</dbReference>
<dbReference type="SUPFAM" id="SSF103190">
    <property type="entry name" value="Sensory domain-like"/>
    <property type="match status" value="1"/>
</dbReference>
<reference evidence="6 7" key="1">
    <citation type="submission" date="2020-01" db="EMBL/GenBank/DDBJ databases">
        <title>Novel species isolated from a subtropical stream in China.</title>
        <authorList>
            <person name="Lu H."/>
        </authorList>
    </citation>
    <scope>NUCLEOTIDE SEQUENCE [LARGE SCALE GENOMIC DNA]</scope>
    <source>
        <strain evidence="6 7">FT82W</strain>
    </source>
</reference>
<dbReference type="EC" id="2.7.7.65" evidence="1"/>
<organism evidence="6 7">
    <name type="scientific">Duganella vulcania</name>
    <dbReference type="NCBI Taxonomy" id="2692166"/>
    <lineage>
        <taxon>Bacteria</taxon>
        <taxon>Pseudomonadati</taxon>
        <taxon>Pseudomonadota</taxon>
        <taxon>Betaproteobacteria</taxon>
        <taxon>Burkholderiales</taxon>
        <taxon>Oxalobacteraceae</taxon>
        <taxon>Telluria group</taxon>
        <taxon>Duganella</taxon>
    </lineage>
</organism>